<reference evidence="1" key="1">
    <citation type="submission" date="2021-05" db="EMBL/GenBank/DDBJ databases">
        <authorList>
            <person name="Alioto T."/>
            <person name="Alioto T."/>
            <person name="Gomez Garrido J."/>
        </authorList>
    </citation>
    <scope>NUCLEOTIDE SEQUENCE</scope>
</reference>
<protein>
    <submittedName>
        <fullName evidence="1">Muscle LIM protein Mlp84B</fullName>
    </submittedName>
</protein>
<dbReference type="EMBL" id="HBUF01327522">
    <property type="protein sequence ID" value="CAG6696171.1"/>
    <property type="molecule type" value="Transcribed_RNA"/>
</dbReference>
<evidence type="ECO:0000313" key="1">
    <source>
        <dbReference type="EMBL" id="CAG6696171.1"/>
    </source>
</evidence>
<dbReference type="SUPFAM" id="SSF57716">
    <property type="entry name" value="Glucocorticoid receptor-like (DNA-binding domain)"/>
    <property type="match status" value="1"/>
</dbReference>
<name>A0A8D8TW69_9HEMI</name>
<dbReference type="AlphaFoldDB" id="A0A8D8TW69"/>
<proteinExistence type="predicted"/>
<organism evidence="1">
    <name type="scientific">Cacopsylla melanoneura</name>
    <dbReference type="NCBI Taxonomy" id="428564"/>
    <lineage>
        <taxon>Eukaryota</taxon>
        <taxon>Metazoa</taxon>
        <taxon>Ecdysozoa</taxon>
        <taxon>Arthropoda</taxon>
        <taxon>Hexapoda</taxon>
        <taxon>Insecta</taxon>
        <taxon>Pterygota</taxon>
        <taxon>Neoptera</taxon>
        <taxon>Paraneoptera</taxon>
        <taxon>Hemiptera</taxon>
        <taxon>Sternorrhyncha</taxon>
        <taxon>Psylloidea</taxon>
        <taxon>Psyllidae</taxon>
        <taxon>Psyllinae</taxon>
        <taxon>Cacopsylla</taxon>
    </lineage>
</organism>
<sequence length="99" mass="10815">MPLQNSVDIMAYNILIYFYSGNANTGCPHISSGYSCSDCHRFLDSTNLNDAPDGDIYCRSCYGKHFGPKACGFGLGASFTLAPQLLLQIPTRAYHLVLT</sequence>
<dbReference type="EMBL" id="HBUF01327524">
    <property type="protein sequence ID" value="CAG6696173.1"/>
    <property type="molecule type" value="Transcribed_RNA"/>
</dbReference>
<dbReference type="EMBL" id="HBUF01327521">
    <property type="protein sequence ID" value="CAG6696170.1"/>
    <property type="molecule type" value="Transcribed_RNA"/>
</dbReference>
<dbReference type="Gene3D" id="2.10.110.10">
    <property type="entry name" value="Cysteine Rich Protein"/>
    <property type="match status" value="1"/>
</dbReference>
<dbReference type="EMBL" id="HBUF01327523">
    <property type="protein sequence ID" value="CAG6696172.1"/>
    <property type="molecule type" value="Transcribed_RNA"/>
</dbReference>
<accession>A0A8D8TW69</accession>